<feature type="region of interest" description="Disordered" evidence="1">
    <location>
        <begin position="223"/>
        <end position="275"/>
    </location>
</feature>
<dbReference type="EMBL" id="CP060776">
    <property type="protein sequence ID" value="QQK44054.1"/>
    <property type="molecule type" value="Genomic_DNA"/>
</dbReference>
<feature type="compositionally biased region" description="Polar residues" evidence="1">
    <location>
        <begin position="250"/>
        <end position="259"/>
    </location>
</feature>
<protein>
    <submittedName>
        <fullName evidence="3">Rho GTPase activation protein</fullName>
    </submittedName>
</protein>
<dbReference type="Proteomes" id="UP000595662">
    <property type="component" value="Chromosome 3"/>
</dbReference>
<evidence type="ECO:0000256" key="1">
    <source>
        <dbReference type="SAM" id="MobiDB-lite"/>
    </source>
</evidence>
<feature type="region of interest" description="Disordered" evidence="1">
    <location>
        <begin position="1"/>
        <end position="193"/>
    </location>
</feature>
<dbReference type="SUPFAM" id="SSF48350">
    <property type="entry name" value="GTPase activation domain, GAP"/>
    <property type="match status" value="1"/>
</dbReference>
<dbReference type="GO" id="GO:0007165">
    <property type="term" value="P:signal transduction"/>
    <property type="evidence" value="ECO:0007669"/>
    <property type="project" value="InterPro"/>
</dbReference>
<name>A0A7T6XMT5_PENDI</name>
<dbReference type="OMA" id="RIKTMAN"/>
<proteinExistence type="predicted"/>
<evidence type="ECO:0000313" key="4">
    <source>
        <dbReference type="Proteomes" id="UP000595662"/>
    </source>
</evidence>
<feature type="domain" description="Rho-GAP" evidence="2">
    <location>
        <begin position="429"/>
        <end position="671"/>
    </location>
</feature>
<feature type="compositionally biased region" description="Polar residues" evidence="1">
    <location>
        <begin position="134"/>
        <end position="145"/>
    </location>
</feature>
<dbReference type="Gene3D" id="1.10.555.10">
    <property type="entry name" value="Rho GTPase activation protein"/>
    <property type="match status" value="1"/>
</dbReference>
<feature type="compositionally biased region" description="Polar residues" evidence="1">
    <location>
        <begin position="301"/>
        <end position="319"/>
    </location>
</feature>
<dbReference type="GeneID" id="26234189"/>
<sequence>MRRLKMVFRSGSETPNPASSRAVWPRRRQGSEEDPLKSQPEAASSELQHGEPTTEARPNTAHKPSSSAGVALVDDTETGSNAQQAHDTGKLPRSKNGTRRLKRMVARLRGSLSQDDDPITDTQPQPAQERTCTERPSSIPLSSNPIEPDAAGKSSTAVGKSVRFNDPKQRRKGSGQAIHSKESSQTEDNACRDPAQRITMPFQEEPFEEWGWPGLMLYYPDSGSNAQTHTPEASDPFSDGKATDVRPVNPGSSRHSAGTSREESSRASEGTLEPIAETDFDTLEPVIEPVVASAEPEHANSQRACSATSQASQVSWSSTLDGPKATSAFNQMTSQLGIPITIPSDDTPCLPVEGDPATEEQGPSRRGFGLLGKVRKVRSSLDADTTPLAPPPKLRRMKTFANLRRPTPMTSLQGRSIETLARLGGHGYLMLTDLAPSPVQLPAYLVATLMFLHKYGLDTPEIFIQPGDLKAAIRLYDHFASQVLAAEKDEAKISLTMRVVAMPPLREDSAPVLSVAWALKAVLAGLPNGILGSVRLYQVLRAMYYHSIPNHPHQLRVPDCLSEASPTTAARVQLMCLALIALAHEMQRDLICAVFGLLSMLVNAATTVPDQPGMELRDSVANPNFHELARVVGPLLLGPRQETREASLEVEKEVDDQRVAGLLLNNWHFMHRQLQHWTSRRFVVG</sequence>
<accession>A0A7T6XMT5</accession>
<evidence type="ECO:0000313" key="3">
    <source>
        <dbReference type="EMBL" id="QQK44054.1"/>
    </source>
</evidence>
<gene>
    <name evidence="3" type="ORF">Pdw03_7955</name>
</gene>
<dbReference type="InterPro" id="IPR000198">
    <property type="entry name" value="RhoGAP_dom"/>
</dbReference>
<dbReference type="PROSITE" id="PS50238">
    <property type="entry name" value="RHOGAP"/>
    <property type="match status" value="1"/>
</dbReference>
<feature type="compositionally biased region" description="Basic and acidic residues" evidence="1">
    <location>
        <begin position="179"/>
        <end position="193"/>
    </location>
</feature>
<dbReference type="AlphaFoldDB" id="A0A7T6XMT5"/>
<organism evidence="3 4">
    <name type="scientific">Penicillium digitatum</name>
    <name type="common">Green mold</name>
    <dbReference type="NCBI Taxonomy" id="36651"/>
    <lineage>
        <taxon>Eukaryota</taxon>
        <taxon>Fungi</taxon>
        <taxon>Dikarya</taxon>
        <taxon>Ascomycota</taxon>
        <taxon>Pezizomycotina</taxon>
        <taxon>Eurotiomycetes</taxon>
        <taxon>Eurotiomycetidae</taxon>
        <taxon>Eurotiales</taxon>
        <taxon>Aspergillaceae</taxon>
        <taxon>Penicillium</taxon>
    </lineage>
</organism>
<feature type="compositionally biased region" description="Basic residues" evidence="1">
    <location>
        <begin position="92"/>
        <end position="106"/>
    </location>
</feature>
<reference evidence="3 4" key="1">
    <citation type="submission" date="2020-08" db="EMBL/GenBank/DDBJ databases">
        <title>The completed genome sequence of the pathogenic ascomycete fungus Penicillium digitatum.</title>
        <authorList>
            <person name="Wang M."/>
        </authorList>
    </citation>
    <scope>NUCLEOTIDE SEQUENCE [LARGE SCALE GENOMIC DNA]</scope>
    <source>
        <strain evidence="3 4">PdW03</strain>
    </source>
</reference>
<dbReference type="VEuPathDB" id="FungiDB:PDIP_58730"/>
<dbReference type="RefSeq" id="XP_014533099.1">
    <property type="nucleotide sequence ID" value="XM_014677613.1"/>
</dbReference>
<evidence type="ECO:0000259" key="2">
    <source>
        <dbReference type="PROSITE" id="PS50238"/>
    </source>
</evidence>
<feature type="region of interest" description="Disordered" evidence="1">
    <location>
        <begin position="294"/>
        <end position="319"/>
    </location>
</feature>
<dbReference type="KEGG" id="pdp:PDIP_58730"/>
<dbReference type="InterPro" id="IPR008936">
    <property type="entry name" value="Rho_GTPase_activation_prot"/>
</dbReference>